<feature type="compositionally biased region" description="Basic and acidic residues" evidence="1">
    <location>
        <begin position="2616"/>
        <end position="2635"/>
    </location>
</feature>
<organism evidence="2 3">
    <name type="scientific">Notechis scutatus</name>
    <name type="common">mainland tiger snake</name>
    <dbReference type="NCBI Taxonomy" id="8663"/>
    <lineage>
        <taxon>Eukaryota</taxon>
        <taxon>Metazoa</taxon>
        <taxon>Chordata</taxon>
        <taxon>Craniata</taxon>
        <taxon>Vertebrata</taxon>
        <taxon>Euteleostomi</taxon>
        <taxon>Lepidosauria</taxon>
        <taxon>Squamata</taxon>
        <taxon>Bifurcata</taxon>
        <taxon>Unidentata</taxon>
        <taxon>Episquamata</taxon>
        <taxon>Toxicofera</taxon>
        <taxon>Serpentes</taxon>
        <taxon>Colubroidea</taxon>
        <taxon>Elapidae</taxon>
        <taxon>Hydrophiinae</taxon>
        <taxon>Notechis</taxon>
    </lineage>
</organism>
<dbReference type="GO" id="GO:0035082">
    <property type="term" value="P:axoneme assembly"/>
    <property type="evidence" value="ECO:0007669"/>
    <property type="project" value="InterPro"/>
</dbReference>
<evidence type="ECO:0000313" key="3">
    <source>
        <dbReference type="RefSeq" id="XP_026526461.1"/>
    </source>
</evidence>
<feature type="region of interest" description="Disordered" evidence="1">
    <location>
        <begin position="1365"/>
        <end position="1424"/>
    </location>
</feature>
<name>A0A6J1U6J9_9SAUR</name>
<dbReference type="GO" id="GO:0060294">
    <property type="term" value="P:cilium movement involved in cell motility"/>
    <property type="evidence" value="ECO:0007669"/>
    <property type="project" value="InterPro"/>
</dbReference>
<keyword evidence="3" id="KW-0969">Cilium</keyword>
<dbReference type="SMART" id="SM00028">
    <property type="entry name" value="TPR"/>
    <property type="match status" value="4"/>
</dbReference>
<keyword evidence="3" id="KW-0282">Flagellum</keyword>
<reference evidence="3" key="1">
    <citation type="submission" date="2025-08" db="UniProtKB">
        <authorList>
            <consortium name="RefSeq"/>
        </authorList>
    </citation>
    <scope>IDENTIFICATION</scope>
</reference>
<dbReference type="Proteomes" id="UP000504612">
    <property type="component" value="Unplaced"/>
</dbReference>
<feature type="compositionally biased region" description="Basic and acidic residues" evidence="1">
    <location>
        <begin position="2180"/>
        <end position="2205"/>
    </location>
</feature>
<feature type="compositionally biased region" description="Basic and acidic residues" evidence="1">
    <location>
        <begin position="1393"/>
        <end position="1413"/>
    </location>
</feature>
<feature type="region of interest" description="Disordered" evidence="1">
    <location>
        <begin position="2396"/>
        <end position="2418"/>
    </location>
</feature>
<evidence type="ECO:0000313" key="2">
    <source>
        <dbReference type="Proteomes" id="UP000504612"/>
    </source>
</evidence>
<sequence length="2664" mass="302594">MEILIRQQLSDAEKQQNVDALKSTYKLIKSAHDGKSALDSLESFSFDLYVLCAEQAYQMGLPEISHDCLQMYFKGKAPVNQFLGRAYLCQSQLYTPVSTDNLEQFEKFNINLLKTIDFALSDSRYYFLIYNASVIYWKNIRPFLKPGSLYFLIPSLSQIVSALNHPDEEDKDWTAELMIELLECFLDASRMEEAITFSSTAATFIEENAPSRYKDLFSIMVRNKLVDIAEIEDKLESCLSLNIIYKIQTIKGELDKNQIPEDASTDLNNIFELLKGSKKQVNHNERISLLLELARLSLRLNCITIAMLCLKELKNYKIHEPGREIELDCLECDCEVQALGPKIETYSKSVVEAQLNVTQKLDLILNRAIRLRDPNIIQAVCTTQWNICLPLLQHNLQHHVRKPLLAIAEVLEKIDSMLILLRCQVHMEIARIEEKADRVETAMKHLEKAINLDNNGQYHEYLKMAFHRLSLNTMLYKSLERLEDQASLMIEQAKKGTANDSVRKKRSLLVNAGLALAPEAFQVVLDSENEAKVPPSKHKDQVSYLCAKAEHHAKNIEKAGGHLKRLGHENEKERIRLWSEIAKTARKQSVWDVCRAACRFCLLYDDNQVIKVSKRKKLMKKKASITTTSDEPEGNALRESLVPMKVFSLERDLLRTLAEVRCINAEATIQLLRTEGVKLNDYPVLPVEANTHVSGYSQHSTRDGKESDWNIYSNWIKHLSQYAMENFLRAVRIGEELNEAWIVHNTVVYVLNHNKHLIISKRQRELVEPFQILFNAVKNIGNFGNTTVLVTLCNALARGLILPWIPKIVSKMDEKKLNEEGPTKRKKTALKGHDKSFTALITPVDPAGIHDIKAAVEVCEFAMRLPNGSAPDEPVPIAVRQQVIATWVKAKQLLQQQITRWHGSEEESNDDGTSPMTKVFIGLEMYSCNGLSLMDFLLPNLSQLVKMALECSWSDSLVQLQTLTRLMHFAHNLHDHELVITCFQKILELDKMPFITDPKKKGISDYSARQEMLSIASCTQGKSIMENLAGKKHLRVTASKSFVESARYAGEAGNLNLAMVAARNFWNACLPFIGSSADRQHLKAPTEVILKSIIKALEAKNKQEADHMLHLHQWPTVDFHSISPSDGHFFPGAEEDLTLRTFLYVLLFQAHADKNDWETGLKVLDEAVQILPRTKHRLPIFKHMVMVKARLGRNYIMEIQKFRDETEDYMSHMWQRLASVSFDIVGQLSCYQNAIEVLQKKESELKKVDNILGFAEWLYCKQFPLSEAIKHLEWAINKLLYIKPLQKSPDEEELRNQISIGELRSIKQLEALFRAYTIMAVISGHGSTFYEQYCLMAYAFVIRMWQVSFTTVGLFLKAQTKVSPAQSATPKSKDKKDAKKPDATQGSSPTSPSKKDKDKSPKDVKKERSGSKEKVKRKGPIDALPGNVEEWANYECPDEMREAFKQDSSGCAINRETILAPTRTLYYLDLLLKELQSMSCTHMTLPLLHLAEIIAHDVVESKSLSNLYHLRLAKICLDLKMYQAASFHEKAVGDIFINEKEQGRFRQEIAFKNENAIQDNQMENKNFDWTELDIEQRKKLFTAKDKFLELNAVTEKELNGLSLPYLWIEKAEVLIQLCLYQPARLLLSEAHQATQEMNDPCGVSRCLYLLAVLANLEKNHGQAKALLEKARLIGGNEQFWCNSTSALTDAILGDDQEINEKMACHFLQKNINALRPLLKERPNRESEVGFIIACFEARKAYIQIDLVKYLINTSGFSEELATILLESYDKLIHIQKIFLSYGYKDRSADALMACANIHGILGKYTELAADKQSHFIDAYSLAQCAVSQMEELFQHINNILPINETRNINTPLMRRLANMKVNFVEIILDIVVVINIETKNKEARAHQIEQIIEDFVRFTPDSASCEQAWITLGQTACHNAHAQLTSLPSLCGGCPDIRAKYLYLTGRSLHFLANHIGPFSLDIQWCENAIEVPKVNSEKSPPPEAETIDEQNEAPSPLLQLTKKQLDDYRKIANELRKRQTWTYEYIFQSTEVLLQCINVAINNNLVDTLAAASLEMVECFGQFDPVSASQFLALYQSCTASLIMKEILLAATLNSSSSQMAAMLHLQHHLQQRGETSGLLKTTEHRLTAISKAWGSLSISSHHFNIMNELPANFHIVILQHSGDRSLLYGAVLEKVKSANPKEQKEQKEKGGHQKEKGGKEKGGQQKGKSAQPTLQAKVVRSPVNPETFLNILERAEVYKEETMVGLLREIEENEFQRKQVSSAKLESNIEDEEELDLESLFETILSDMEEYLKPVLSQLNLSELRRQSPAVSPADSGKTRKGSPGKTKTDDSGKTKTKIASHGAEDIGECVILLADKDILELPLEALTIFQDDAISSLSRDFSLQMVYNRIRKDEGDSEGKKSAKPKSEQRRGTKIPTLNRILPPNCISIDVHNVKYIVDPYNDGREDEVENPANNFREILEKFEPFTIRWEGIMGDIHFPSYTEWEYILNNCSMLFFSAMARFLAHVALDKLVAMNIPECQLIILSGRVHSKPSLIRLRNQDEGRSSLRLSLEKTTKTAIILSLIGVRSVIINQWFTTLEENTMRLDSLCENFIKVGKTTGQAVRILQRKKTIWDKPERSPDSPGVEKEDQSKSPNQPNQTPVHPSVIDSILYGLPNTMFT</sequence>
<dbReference type="CTD" id="54777"/>
<gene>
    <name evidence="3" type="primary">CFAP46</name>
</gene>
<feature type="compositionally biased region" description="Basic and acidic residues" evidence="1">
    <location>
        <begin position="1371"/>
        <end position="1382"/>
    </location>
</feature>
<dbReference type="Pfam" id="PF25439">
    <property type="entry name" value="TPR_CFAP46_N"/>
    <property type="match status" value="1"/>
</dbReference>
<feature type="region of interest" description="Disordered" evidence="1">
    <location>
        <begin position="2306"/>
        <end position="2342"/>
    </location>
</feature>
<feature type="compositionally biased region" description="Low complexity" evidence="1">
    <location>
        <begin position="1383"/>
        <end position="1392"/>
    </location>
</feature>
<keyword evidence="3" id="KW-0966">Cell projection</keyword>
<keyword evidence="2" id="KW-1185">Reference proteome</keyword>
<dbReference type="RefSeq" id="XP_026526461.1">
    <property type="nucleotide sequence ID" value="XM_026670676.1"/>
</dbReference>
<dbReference type="GeneID" id="113414007"/>
<feature type="region of interest" description="Disordered" evidence="1">
    <location>
        <begin position="2616"/>
        <end position="2650"/>
    </location>
</feature>
<feature type="compositionally biased region" description="Polar residues" evidence="1">
    <location>
        <begin position="2636"/>
        <end position="2646"/>
    </location>
</feature>
<feature type="region of interest" description="Disordered" evidence="1">
    <location>
        <begin position="2180"/>
        <end position="2216"/>
    </location>
</feature>
<dbReference type="PANTHER" id="PTHR15977">
    <property type="entry name" value="CILIA- AND FLAGELLA-ASSOCIATED PROTEIN 46"/>
    <property type="match status" value="1"/>
</dbReference>
<dbReference type="KEGG" id="nss:113414007"/>
<dbReference type="InterPro" id="IPR039586">
    <property type="entry name" value="CFAP46"/>
</dbReference>
<dbReference type="InterPro" id="IPR057466">
    <property type="entry name" value="CFAP46_TPR"/>
</dbReference>
<dbReference type="InterPro" id="IPR019734">
    <property type="entry name" value="TPR_rpt"/>
</dbReference>
<evidence type="ECO:0000256" key="1">
    <source>
        <dbReference type="SAM" id="MobiDB-lite"/>
    </source>
</evidence>
<accession>A0A6J1U6J9</accession>
<feature type="compositionally biased region" description="Basic and acidic residues" evidence="1">
    <location>
        <begin position="2396"/>
        <end position="2414"/>
    </location>
</feature>
<proteinExistence type="predicted"/>
<protein>
    <submittedName>
        <fullName evidence="3">Cilia- and flagella-associated protein 46</fullName>
    </submittedName>
</protein>
<dbReference type="PANTHER" id="PTHR15977:SF15">
    <property type="entry name" value="CILIA- AND FLAGELLA-ASSOCIATED PROTEIN 46"/>
    <property type="match status" value="1"/>
</dbReference>
<feature type="region of interest" description="Disordered" evidence="1">
    <location>
        <begin position="1975"/>
        <end position="1994"/>
    </location>
</feature>